<dbReference type="CDD" id="cd06114">
    <property type="entry name" value="EcCS_like"/>
    <property type="match status" value="1"/>
</dbReference>
<dbReference type="InterPro" id="IPR002020">
    <property type="entry name" value="Citrate_synthase"/>
</dbReference>
<keyword evidence="12" id="KW-1185">Reference proteome</keyword>
<dbReference type="Gene3D" id="2.20.28.60">
    <property type="match status" value="1"/>
</dbReference>
<dbReference type="GO" id="GO:0036440">
    <property type="term" value="F:citrate synthase activity"/>
    <property type="evidence" value="ECO:0007669"/>
    <property type="project" value="UniProtKB-EC"/>
</dbReference>
<dbReference type="UniPathway" id="UPA00223">
    <property type="reaction ID" value="UER00717"/>
</dbReference>
<evidence type="ECO:0000256" key="7">
    <source>
        <dbReference type="PIRNR" id="PIRNR001369"/>
    </source>
</evidence>
<dbReference type="STRING" id="1249552.PS2015_1485"/>
<evidence type="ECO:0000256" key="4">
    <source>
        <dbReference type="ARBA" id="ARBA00022679"/>
    </source>
</evidence>
<keyword evidence="3 9" id="KW-0816">Tricarboxylic acid cycle</keyword>
<organism evidence="11 12">
    <name type="scientific">Pseudohongiella spirulinae</name>
    <dbReference type="NCBI Taxonomy" id="1249552"/>
    <lineage>
        <taxon>Bacteria</taxon>
        <taxon>Pseudomonadati</taxon>
        <taxon>Pseudomonadota</taxon>
        <taxon>Gammaproteobacteria</taxon>
        <taxon>Pseudomonadales</taxon>
        <taxon>Pseudohongiellaceae</taxon>
        <taxon>Pseudohongiella</taxon>
    </lineage>
</organism>
<evidence type="ECO:0000256" key="9">
    <source>
        <dbReference type="RuleBase" id="RU003370"/>
    </source>
</evidence>
<dbReference type="EMBL" id="CP013189">
    <property type="protein sequence ID" value="ALO46142.1"/>
    <property type="molecule type" value="Genomic_DNA"/>
</dbReference>
<feature type="active site" evidence="8">
    <location>
        <position position="307"/>
    </location>
</feature>
<comment type="similarity">
    <text evidence="2 7 10">Belongs to the citrate synthase family.</text>
</comment>
<evidence type="ECO:0000256" key="5">
    <source>
        <dbReference type="ARBA" id="ARBA00049288"/>
    </source>
</evidence>
<keyword evidence="4 7" id="KW-0808">Transferase</keyword>
<evidence type="ECO:0000256" key="3">
    <source>
        <dbReference type="ARBA" id="ARBA00022532"/>
    </source>
</evidence>
<comment type="catalytic activity">
    <reaction evidence="5 9">
        <text>oxaloacetate + acetyl-CoA + H2O = citrate + CoA + H(+)</text>
        <dbReference type="Rhea" id="RHEA:16845"/>
        <dbReference type="ChEBI" id="CHEBI:15377"/>
        <dbReference type="ChEBI" id="CHEBI:15378"/>
        <dbReference type="ChEBI" id="CHEBI:16452"/>
        <dbReference type="ChEBI" id="CHEBI:16947"/>
        <dbReference type="ChEBI" id="CHEBI:57287"/>
        <dbReference type="ChEBI" id="CHEBI:57288"/>
        <dbReference type="EC" id="2.3.3.16"/>
    </reaction>
</comment>
<dbReference type="InterPro" id="IPR019810">
    <property type="entry name" value="Citrate_synthase_AS"/>
</dbReference>
<dbReference type="Pfam" id="PF00285">
    <property type="entry name" value="Citrate_synt"/>
    <property type="match status" value="1"/>
</dbReference>
<evidence type="ECO:0000313" key="12">
    <source>
        <dbReference type="Proteomes" id="UP000065641"/>
    </source>
</evidence>
<accession>A0A0S2KDF1</accession>
<dbReference type="SUPFAM" id="SSF48256">
    <property type="entry name" value="Citrate synthase"/>
    <property type="match status" value="1"/>
</dbReference>
<evidence type="ECO:0000256" key="6">
    <source>
        <dbReference type="NCBIfam" id="TIGR01798"/>
    </source>
</evidence>
<dbReference type="InterPro" id="IPR016142">
    <property type="entry name" value="Citrate_synth-like_lrg_a-sub"/>
</dbReference>
<dbReference type="NCBIfam" id="NF004126">
    <property type="entry name" value="PRK05614.1"/>
    <property type="match status" value="1"/>
</dbReference>
<gene>
    <name evidence="11" type="ORF">PS2015_1485</name>
</gene>
<sequence>MSENKARLSLANSQEVIELPVLKGTIGPDVVDVRRLVANGVFTYDPGFMSTASTESAITYIDGDAGVLLHRGYPIDQLAEHSDYLETCYLLLNGELPDAESKQQFIAEITQHTMVDAQIAKILDGFQRDAHPMAVMVSLAGALAALYHEGLDIDDAAQRKLAAIRLIAKMPTLAAMTYKHSIGQPYMSPLNSLNYAENFLHMMFGVPADKPNVSPVLAKAMDVIFLLHADHEQNASTSTVRLAGSTGANPYACIASGISALWGPAHGGANEAVLTMLNEIGDESRIEEFIARAKDKDDPFRLMGFGHRVYKNFDPRSRVMRKICDEVLADLGVENDPLFKIARRLEKIALEDEYFIERKLYPNVDFYSGIILKAIGIPTSMFTVIFALGRTPGWISHWNEMLSNPYKIGRPRQLYTGPVQRDYPA</sequence>
<dbReference type="InterPro" id="IPR024176">
    <property type="entry name" value="Citrate_synthase_bac-typ"/>
</dbReference>
<dbReference type="GO" id="GO:0006099">
    <property type="term" value="P:tricarboxylic acid cycle"/>
    <property type="evidence" value="ECO:0007669"/>
    <property type="project" value="UniProtKB-UniRule"/>
</dbReference>
<dbReference type="PROSITE" id="PS00480">
    <property type="entry name" value="CITRATE_SYNTHASE"/>
    <property type="match status" value="1"/>
</dbReference>
<dbReference type="RefSeq" id="WP_058021610.1">
    <property type="nucleotide sequence ID" value="NZ_CP013189.1"/>
</dbReference>
<dbReference type="OrthoDB" id="9800864at2"/>
<dbReference type="GO" id="GO:0005737">
    <property type="term" value="C:cytoplasm"/>
    <property type="evidence" value="ECO:0007669"/>
    <property type="project" value="InterPro"/>
</dbReference>
<evidence type="ECO:0000256" key="2">
    <source>
        <dbReference type="ARBA" id="ARBA00010566"/>
    </source>
</evidence>
<evidence type="ECO:0000256" key="1">
    <source>
        <dbReference type="ARBA" id="ARBA00004751"/>
    </source>
</evidence>
<dbReference type="PATRIC" id="fig|1249552.3.peg.1489"/>
<dbReference type="InterPro" id="IPR016143">
    <property type="entry name" value="Citrate_synth-like_sm_a-sub"/>
</dbReference>
<evidence type="ECO:0000256" key="10">
    <source>
        <dbReference type="RuleBase" id="RU003406"/>
    </source>
</evidence>
<dbReference type="PRINTS" id="PR00143">
    <property type="entry name" value="CITRTSNTHASE"/>
</dbReference>
<proteinExistence type="inferred from homology"/>
<dbReference type="Gene3D" id="1.10.230.10">
    <property type="entry name" value="Cytochrome P450-Terp, domain 2"/>
    <property type="match status" value="1"/>
</dbReference>
<dbReference type="PANTHER" id="PTHR42871:SF1">
    <property type="entry name" value="CITRATE SYNTHASE"/>
    <property type="match status" value="1"/>
</dbReference>
<dbReference type="PIRSF" id="PIRSF001369">
    <property type="entry name" value="Citrate_synth"/>
    <property type="match status" value="1"/>
</dbReference>
<dbReference type="InterPro" id="IPR010953">
    <property type="entry name" value="Citrate_synthase_typ-I"/>
</dbReference>
<dbReference type="Proteomes" id="UP000065641">
    <property type="component" value="Chromosome"/>
</dbReference>
<dbReference type="Gene3D" id="1.10.580.10">
    <property type="entry name" value="Citrate Synthase, domain 1"/>
    <property type="match status" value="1"/>
</dbReference>
<dbReference type="NCBIfam" id="TIGR01798">
    <property type="entry name" value="cit_synth_I"/>
    <property type="match status" value="1"/>
</dbReference>
<dbReference type="KEGG" id="pspi:PS2015_1485"/>
<comment type="pathway">
    <text evidence="1 9">Carbohydrate metabolism; tricarboxylic acid cycle; isocitrate from oxaloacetate: step 1/2.</text>
</comment>
<evidence type="ECO:0000256" key="8">
    <source>
        <dbReference type="PIRSR" id="PIRSR001369-1"/>
    </source>
</evidence>
<name>A0A0S2KDF1_9GAMM</name>
<reference evidence="11 12" key="1">
    <citation type="submission" date="2015-11" db="EMBL/GenBank/DDBJ databases">
        <authorList>
            <person name="Zhang Y."/>
            <person name="Guo Z."/>
        </authorList>
    </citation>
    <scope>NUCLEOTIDE SEQUENCE [LARGE SCALE GENOMIC DNA]</scope>
    <source>
        <strain evidence="11 12">KCTC 32221</strain>
    </source>
</reference>
<dbReference type="PANTHER" id="PTHR42871">
    <property type="entry name" value="CITRATE SYNTHASE"/>
    <property type="match status" value="1"/>
</dbReference>
<feature type="active site" evidence="8">
    <location>
        <position position="365"/>
    </location>
</feature>
<evidence type="ECO:0000313" key="11">
    <source>
        <dbReference type="EMBL" id="ALO46142.1"/>
    </source>
</evidence>
<dbReference type="FunFam" id="1.10.230.10:FF:000002">
    <property type="entry name" value="Citrate synthase"/>
    <property type="match status" value="1"/>
</dbReference>
<dbReference type="InterPro" id="IPR036969">
    <property type="entry name" value="Citrate_synthase_sf"/>
</dbReference>
<protein>
    <recommendedName>
        <fullName evidence="6 7">Citrate synthase</fullName>
    </recommendedName>
</protein>
<dbReference type="AlphaFoldDB" id="A0A0S2KDF1"/>